<gene>
    <name evidence="2" type="ORF">CDAR_424541</name>
</gene>
<comment type="caution">
    <text evidence="2">The sequence shown here is derived from an EMBL/GenBank/DDBJ whole genome shotgun (WGS) entry which is preliminary data.</text>
</comment>
<evidence type="ECO:0000313" key="2">
    <source>
        <dbReference type="EMBL" id="GIY77798.1"/>
    </source>
</evidence>
<sequence>MPEIKSVTIFLLNIKTEILRDDSYKKCSIDKCRPKYSTREYEDDPLAVKVGDQSRRGVEETRLTKWRIVDAEEQVSDSGGEIHGNLKRTYGNNEK</sequence>
<proteinExistence type="predicted"/>
<dbReference type="Proteomes" id="UP001054837">
    <property type="component" value="Unassembled WGS sequence"/>
</dbReference>
<feature type="region of interest" description="Disordered" evidence="1">
    <location>
        <begin position="76"/>
        <end position="95"/>
    </location>
</feature>
<protein>
    <submittedName>
        <fullName evidence="2">Uncharacterized protein</fullName>
    </submittedName>
</protein>
<evidence type="ECO:0000256" key="1">
    <source>
        <dbReference type="SAM" id="MobiDB-lite"/>
    </source>
</evidence>
<organism evidence="2 3">
    <name type="scientific">Caerostris darwini</name>
    <dbReference type="NCBI Taxonomy" id="1538125"/>
    <lineage>
        <taxon>Eukaryota</taxon>
        <taxon>Metazoa</taxon>
        <taxon>Ecdysozoa</taxon>
        <taxon>Arthropoda</taxon>
        <taxon>Chelicerata</taxon>
        <taxon>Arachnida</taxon>
        <taxon>Araneae</taxon>
        <taxon>Araneomorphae</taxon>
        <taxon>Entelegynae</taxon>
        <taxon>Araneoidea</taxon>
        <taxon>Araneidae</taxon>
        <taxon>Caerostris</taxon>
    </lineage>
</organism>
<dbReference type="AlphaFoldDB" id="A0AAV4W5Y4"/>
<evidence type="ECO:0000313" key="3">
    <source>
        <dbReference type="Proteomes" id="UP001054837"/>
    </source>
</evidence>
<keyword evidence="3" id="KW-1185">Reference proteome</keyword>
<dbReference type="EMBL" id="BPLQ01014179">
    <property type="protein sequence ID" value="GIY77798.1"/>
    <property type="molecule type" value="Genomic_DNA"/>
</dbReference>
<name>A0AAV4W5Y4_9ARAC</name>
<accession>A0AAV4W5Y4</accession>
<reference evidence="2 3" key="1">
    <citation type="submission" date="2021-06" db="EMBL/GenBank/DDBJ databases">
        <title>Caerostris darwini draft genome.</title>
        <authorList>
            <person name="Kono N."/>
            <person name="Arakawa K."/>
        </authorList>
    </citation>
    <scope>NUCLEOTIDE SEQUENCE [LARGE SCALE GENOMIC DNA]</scope>
</reference>